<dbReference type="GeneTree" id="ENSGT00940000153123"/>
<keyword evidence="2" id="KW-1185">Reference proteome</keyword>
<accession>A0A8C9K7P5</accession>
<name>A0A8C9K7P5_PANTA</name>
<dbReference type="Proteomes" id="UP000675900">
    <property type="component" value="Unassembled WGS sequence"/>
</dbReference>
<dbReference type="AlphaFoldDB" id="A0A8C9K7P5"/>
<proteinExistence type="predicted"/>
<dbReference type="Ensembl" id="ENSPTIT00000022393.1">
    <property type="protein sequence ID" value="ENSPTIP00000018141.1"/>
    <property type="gene ID" value="ENSPTIG00000016357.1"/>
</dbReference>
<evidence type="ECO:0000313" key="1">
    <source>
        <dbReference type="Ensembl" id="ENSPTIP00000018141.1"/>
    </source>
</evidence>
<protein>
    <submittedName>
        <fullName evidence="1">Uncharacterized protein</fullName>
    </submittedName>
</protein>
<organism evidence="1 2">
    <name type="scientific">Panthera tigris altaica</name>
    <name type="common">Siberian tiger</name>
    <dbReference type="NCBI Taxonomy" id="74533"/>
    <lineage>
        <taxon>Eukaryota</taxon>
        <taxon>Metazoa</taxon>
        <taxon>Chordata</taxon>
        <taxon>Craniata</taxon>
        <taxon>Vertebrata</taxon>
        <taxon>Euteleostomi</taxon>
        <taxon>Mammalia</taxon>
        <taxon>Eutheria</taxon>
        <taxon>Laurasiatheria</taxon>
        <taxon>Carnivora</taxon>
        <taxon>Feliformia</taxon>
        <taxon>Felidae</taxon>
        <taxon>Pantherinae</taxon>
        <taxon>Panthera</taxon>
    </lineage>
</organism>
<reference evidence="1" key="2">
    <citation type="submission" date="2025-09" db="UniProtKB">
        <authorList>
            <consortium name="Ensembl"/>
        </authorList>
    </citation>
    <scope>IDENTIFICATION</scope>
</reference>
<sequence length="121" mass="13133">MALVGSGKGLKVEGLRDSQYSSNDQIALKNLQSDVTEKKSDFTEETLASQNPKMISSVVISQLIDENKSKANRAALAGSPMWTTERTVFLQGPRGRERGRWCSAPASISGCLSSVRIPFTI</sequence>
<reference evidence="1" key="1">
    <citation type="submission" date="2025-08" db="UniProtKB">
        <authorList>
            <consortium name="Ensembl"/>
        </authorList>
    </citation>
    <scope>IDENTIFICATION</scope>
</reference>
<evidence type="ECO:0000313" key="2">
    <source>
        <dbReference type="Proteomes" id="UP000675900"/>
    </source>
</evidence>